<dbReference type="PROSITE" id="PS51257">
    <property type="entry name" value="PROKAR_LIPOPROTEIN"/>
    <property type="match status" value="1"/>
</dbReference>
<accession>A3HYR2</accession>
<dbReference type="AlphaFoldDB" id="A3HYR2"/>
<comment type="caution">
    <text evidence="1">The sequence shown here is derived from an EMBL/GenBank/DDBJ whole genome shotgun (WGS) entry which is preliminary data.</text>
</comment>
<evidence type="ECO:0000313" key="2">
    <source>
        <dbReference type="Proteomes" id="UP000003919"/>
    </source>
</evidence>
<evidence type="ECO:0000313" key="1">
    <source>
        <dbReference type="EMBL" id="EAZ80398.1"/>
    </source>
</evidence>
<sequence>MKNNLVLFLGIFFLASCEMESMSDIQPDQEFAAADLLSEGVDTDMLNTQIKLESDLEASAKIDGQSIESLIDGCALGPGYWKSHSNFRNTKYDPTWVLLPNGPETPFYISDATWIEIFKTPPAGNAYYLLAHQFMAAKLNVWNVYRDVDPSAVLAELNAAEILFKTFTPAQVASLPKNSPERSQMLTLGSKLENFINSLSSPEYCD</sequence>
<evidence type="ECO:0008006" key="3">
    <source>
        <dbReference type="Google" id="ProtNLM"/>
    </source>
</evidence>
<proteinExistence type="predicted"/>
<gene>
    <name evidence="1" type="ORF">ALPR1_05730</name>
</gene>
<name>A3HYR2_9BACT</name>
<protein>
    <recommendedName>
        <fullName evidence="3">Lipoprotein</fullName>
    </recommendedName>
</protein>
<keyword evidence="2" id="KW-1185">Reference proteome</keyword>
<reference evidence="1 2" key="1">
    <citation type="journal article" date="2011" name="J. Bacteriol.">
        <title>Complete genome sequence of Algoriphagus sp. PR1, bacterial prey of a colony-forming choanoflagellate.</title>
        <authorList>
            <person name="Alegado R.A."/>
            <person name="Ferriera S."/>
            <person name="Nusbaum C."/>
            <person name="Young S.K."/>
            <person name="Zeng Q."/>
            <person name="Imamovic A."/>
            <person name="Fairclough S.R."/>
            <person name="King N."/>
        </authorList>
    </citation>
    <scope>NUCLEOTIDE SEQUENCE [LARGE SCALE GENOMIC DNA]</scope>
    <source>
        <strain evidence="1 2">PR1</strain>
    </source>
</reference>
<dbReference type="HOGENOM" id="CLU_1329638_0_0_10"/>
<dbReference type="EMBL" id="AAXU02000001">
    <property type="protein sequence ID" value="EAZ80398.1"/>
    <property type="molecule type" value="Genomic_DNA"/>
</dbReference>
<organism evidence="1 2">
    <name type="scientific">Algoriphagus machipongonensis</name>
    <dbReference type="NCBI Taxonomy" id="388413"/>
    <lineage>
        <taxon>Bacteria</taxon>
        <taxon>Pseudomonadati</taxon>
        <taxon>Bacteroidota</taxon>
        <taxon>Cytophagia</taxon>
        <taxon>Cytophagales</taxon>
        <taxon>Cyclobacteriaceae</taxon>
        <taxon>Algoriphagus</taxon>
    </lineage>
</organism>
<dbReference type="STRING" id="388413.ALPR1_05730"/>
<dbReference type="Proteomes" id="UP000003919">
    <property type="component" value="Unassembled WGS sequence"/>
</dbReference>
<dbReference type="RefSeq" id="WP_008199030.1">
    <property type="nucleotide sequence ID" value="NZ_CM001023.1"/>
</dbReference>
<dbReference type="OrthoDB" id="9765957at2"/>